<dbReference type="EMBL" id="JACHHY010000002">
    <property type="protein sequence ID" value="MBB5017203.1"/>
    <property type="molecule type" value="Genomic_DNA"/>
</dbReference>
<reference evidence="2 3" key="1">
    <citation type="submission" date="2020-08" db="EMBL/GenBank/DDBJ databases">
        <title>Genomic Encyclopedia of Type Strains, Phase IV (KMG-IV): sequencing the most valuable type-strain genomes for metagenomic binning, comparative biology and taxonomic classification.</title>
        <authorList>
            <person name="Goeker M."/>
        </authorList>
    </citation>
    <scope>NUCLEOTIDE SEQUENCE [LARGE SCALE GENOMIC DNA]</scope>
    <source>
        <strain evidence="2 3">DSM 27165</strain>
    </source>
</reference>
<feature type="compositionally biased region" description="Basic and acidic residues" evidence="1">
    <location>
        <begin position="70"/>
        <end position="83"/>
    </location>
</feature>
<dbReference type="InterPro" id="IPR011690">
    <property type="entry name" value="P_starv_induced_PsiF"/>
</dbReference>
<feature type="region of interest" description="Disordered" evidence="1">
    <location>
        <begin position="56"/>
        <end position="126"/>
    </location>
</feature>
<dbReference type="RefSeq" id="WP_425491315.1">
    <property type="nucleotide sequence ID" value="NZ_JACHHY010000002.1"/>
</dbReference>
<proteinExistence type="predicted"/>
<sequence length="126" mass="14289">MKGMSDMPMTNSAMLHDRLHATPRRVKTHIQEKTMKLITALFATLMLTLSVAHAADAPNKQQNKMAQCNKDAEGKKGDERKQFMSECLKNKKKTQQEKMASCNKEAEGKKGDERKKFMSECLKKDA</sequence>
<protein>
    <submittedName>
        <fullName evidence="2">Uncharacterized protein HemX</fullName>
    </submittedName>
</protein>
<evidence type="ECO:0000313" key="3">
    <source>
        <dbReference type="Proteomes" id="UP000575898"/>
    </source>
</evidence>
<comment type="caution">
    <text evidence="2">The sequence shown here is derived from an EMBL/GenBank/DDBJ whole genome shotgun (WGS) entry which is preliminary data.</text>
</comment>
<organism evidence="2 3">
    <name type="scientific">Chitinivorax tropicus</name>
    <dbReference type="NCBI Taxonomy" id="714531"/>
    <lineage>
        <taxon>Bacteria</taxon>
        <taxon>Pseudomonadati</taxon>
        <taxon>Pseudomonadota</taxon>
        <taxon>Betaproteobacteria</taxon>
        <taxon>Chitinivorax</taxon>
    </lineage>
</organism>
<dbReference type="Proteomes" id="UP000575898">
    <property type="component" value="Unassembled WGS sequence"/>
</dbReference>
<evidence type="ECO:0000313" key="2">
    <source>
        <dbReference type="EMBL" id="MBB5017203.1"/>
    </source>
</evidence>
<dbReference type="Pfam" id="PF07769">
    <property type="entry name" value="PsiF_repeat"/>
    <property type="match status" value="2"/>
</dbReference>
<feature type="compositionally biased region" description="Basic and acidic residues" evidence="1">
    <location>
        <begin position="104"/>
        <end position="126"/>
    </location>
</feature>
<accession>A0A840MLY0</accession>
<dbReference type="AlphaFoldDB" id="A0A840MLY0"/>
<gene>
    <name evidence="2" type="ORF">HNQ59_000465</name>
</gene>
<name>A0A840MLY0_9PROT</name>
<keyword evidence="3" id="KW-1185">Reference proteome</keyword>
<evidence type="ECO:0000256" key="1">
    <source>
        <dbReference type="SAM" id="MobiDB-lite"/>
    </source>
</evidence>